<feature type="transmembrane region" description="Helical" evidence="1">
    <location>
        <begin position="140"/>
        <end position="158"/>
    </location>
</feature>
<keyword evidence="1" id="KW-0812">Transmembrane</keyword>
<sequence>MMTAGVLLAVIAVMVWTRRAAKRSGATGVRPYELIYLFFSSAFLGDCFETVFVWLTTGVLMSRSSLLYAPLSLVWGLGAVLATLTLYPLASRSAALLFTCGAVLGGGFEYLTSLALELTLHRVFWDYSRIPFNLAGRTNLLYSLFWGAAAVFWVRVAAPRLLALLHRVPPRTIQAVTMAAIVLLTADMTVSSAALLRMRERSTGAPPDSRVERLLDTWYSDEMLHHHYQNMALPPAA</sequence>
<comment type="caution">
    <text evidence="2">The sequence shown here is derived from an EMBL/GenBank/DDBJ whole genome shotgun (WGS) entry which is preliminary data.</text>
</comment>
<feature type="transmembrane region" description="Helical" evidence="1">
    <location>
        <begin position="67"/>
        <end position="90"/>
    </location>
</feature>
<dbReference type="Pfam" id="PF06541">
    <property type="entry name" value="ABC_trans_CmpB"/>
    <property type="match status" value="1"/>
</dbReference>
<feature type="transmembrane region" description="Helical" evidence="1">
    <location>
        <begin position="178"/>
        <end position="196"/>
    </location>
</feature>
<protein>
    <submittedName>
        <fullName evidence="2">ABC transporter permease</fullName>
    </submittedName>
</protein>
<reference evidence="2" key="2">
    <citation type="submission" date="2021-04" db="EMBL/GenBank/DDBJ databases">
        <authorList>
            <person name="Gilroy R."/>
        </authorList>
    </citation>
    <scope>NUCLEOTIDE SEQUENCE</scope>
    <source>
        <strain evidence="2">3436</strain>
    </source>
</reference>
<evidence type="ECO:0000256" key="1">
    <source>
        <dbReference type="SAM" id="Phobius"/>
    </source>
</evidence>
<name>A0A9D2F203_9FIRM</name>
<keyword evidence="1" id="KW-1133">Transmembrane helix</keyword>
<dbReference type="InterPro" id="IPR010540">
    <property type="entry name" value="CmpB_TMEM229"/>
</dbReference>
<evidence type="ECO:0000313" key="3">
    <source>
        <dbReference type="Proteomes" id="UP000824031"/>
    </source>
</evidence>
<dbReference type="Proteomes" id="UP000824031">
    <property type="component" value="Unassembled WGS sequence"/>
</dbReference>
<evidence type="ECO:0000313" key="2">
    <source>
        <dbReference type="EMBL" id="HIZ47597.1"/>
    </source>
</evidence>
<dbReference type="AlphaFoldDB" id="A0A9D2F203"/>
<proteinExistence type="predicted"/>
<accession>A0A9D2F203</accession>
<keyword evidence="1" id="KW-0472">Membrane</keyword>
<dbReference type="EMBL" id="DXBO01000030">
    <property type="protein sequence ID" value="HIZ47597.1"/>
    <property type="molecule type" value="Genomic_DNA"/>
</dbReference>
<organism evidence="2 3">
    <name type="scientific">Candidatus Gemmiger excrementavium</name>
    <dbReference type="NCBI Taxonomy" id="2838608"/>
    <lineage>
        <taxon>Bacteria</taxon>
        <taxon>Bacillati</taxon>
        <taxon>Bacillota</taxon>
        <taxon>Clostridia</taxon>
        <taxon>Eubacteriales</taxon>
        <taxon>Gemmiger</taxon>
    </lineage>
</organism>
<gene>
    <name evidence="2" type="ORF">H9810_02610</name>
</gene>
<feature type="transmembrane region" description="Helical" evidence="1">
    <location>
        <begin position="36"/>
        <end position="55"/>
    </location>
</feature>
<reference evidence="2" key="1">
    <citation type="journal article" date="2021" name="PeerJ">
        <title>Extensive microbial diversity within the chicken gut microbiome revealed by metagenomics and culture.</title>
        <authorList>
            <person name="Gilroy R."/>
            <person name="Ravi A."/>
            <person name="Getino M."/>
            <person name="Pursley I."/>
            <person name="Horton D.L."/>
            <person name="Alikhan N.F."/>
            <person name="Baker D."/>
            <person name="Gharbi K."/>
            <person name="Hall N."/>
            <person name="Watson M."/>
            <person name="Adriaenssens E.M."/>
            <person name="Foster-Nyarko E."/>
            <person name="Jarju S."/>
            <person name="Secka A."/>
            <person name="Antonio M."/>
            <person name="Oren A."/>
            <person name="Chaudhuri R.R."/>
            <person name="La Ragione R."/>
            <person name="Hildebrand F."/>
            <person name="Pallen M.J."/>
        </authorList>
    </citation>
    <scope>NUCLEOTIDE SEQUENCE</scope>
    <source>
        <strain evidence="2">3436</strain>
    </source>
</reference>